<evidence type="ECO:0000259" key="2">
    <source>
        <dbReference type="Pfam" id="PF03546"/>
    </source>
</evidence>
<dbReference type="Pfam" id="PF03546">
    <property type="entry name" value="Treacle"/>
    <property type="match status" value="1"/>
</dbReference>
<dbReference type="Ensembl" id="ENSCCRT00010071866.1">
    <property type="protein sequence ID" value="ENSCCRP00010065319.1"/>
    <property type="gene ID" value="ENSCCRG00010027975.1"/>
</dbReference>
<accession>A0A8C1LN67</accession>
<dbReference type="PROSITE" id="PS50896">
    <property type="entry name" value="LISH"/>
    <property type="match status" value="1"/>
</dbReference>
<organism evidence="3 4">
    <name type="scientific">Cyprinus carpio</name>
    <name type="common">Common carp</name>
    <dbReference type="NCBI Taxonomy" id="7962"/>
    <lineage>
        <taxon>Eukaryota</taxon>
        <taxon>Metazoa</taxon>
        <taxon>Chordata</taxon>
        <taxon>Craniata</taxon>
        <taxon>Vertebrata</taxon>
        <taxon>Euteleostomi</taxon>
        <taxon>Actinopterygii</taxon>
        <taxon>Neopterygii</taxon>
        <taxon>Teleostei</taxon>
        <taxon>Ostariophysi</taxon>
        <taxon>Cypriniformes</taxon>
        <taxon>Cyprinidae</taxon>
        <taxon>Cyprininae</taxon>
        <taxon>Cyprinus</taxon>
    </lineage>
</organism>
<dbReference type="InterPro" id="IPR039191">
    <property type="entry name" value="Nopp140-like"/>
</dbReference>
<name>A0A8C1LN67_CYPCA</name>
<sequence>MAQDGTVPSDLYQHVYSFLVENKFAKAAKEFLKQAKVKPQDQNEERLMDIFNFWVKSPETKKRKAVPSGPAAVNGPSAKKAKKDAVSSSSEDSSSEEEVAAPAKKVVQGTEPLPESGCCLFVVQKPAAVKAAVQPAAAARKKDTSSSSEESDSEEEPAKAPATGELKQEVSRGVDRHWFHDSITIIMSVIKLNSISRLYHIYFVHIY</sequence>
<feature type="domain" description="Treacle protein" evidence="2">
    <location>
        <begin position="33"/>
        <end position="163"/>
    </location>
</feature>
<feature type="region of interest" description="Disordered" evidence="1">
    <location>
        <begin position="60"/>
        <end position="107"/>
    </location>
</feature>
<dbReference type="Proteomes" id="UP000694427">
    <property type="component" value="Unplaced"/>
</dbReference>
<dbReference type="PANTHER" id="PTHR23216">
    <property type="entry name" value="NUCLEOLAR AND COILED-BODY PHOSPHOPROTEIN 1"/>
    <property type="match status" value="1"/>
</dbReference>
<dbReference type="PANTHER" id="PTHR23216:SF1">
    <property type="entry name" value="NUCLEOLAR AND COILED-BODY PHOSPHOPROTEIN 1"/>
    <property type="match status" value="1"/>
</dbReference>
<dbReference type="InterPro" id="IPR006594">
    <property type="entry name" value="LisH"/>
</dbReference>
<proteinExistence type="predicted"/>
<protein>
    <recommendedName>
        <fullName evidence="2">Treacle protein domain-containing protein</fullName>
    </recommendedName>
</protein>
<feature type="region of interest" description="Disordered" evidence="1">
    <location>
        <begin position="135"/>
        <end position="170"/>
    </location>
</feature>
<evidence type="ECO:0000256" key="1">
    <source>
        <dbReference type="SAM" id="MobiDB-lite"/>
    </source>
</evidence>
<reference evidence="3" key="1">
    <citation type="submission" date="2025-08" db="UniProtKB">
        <authorList>
            <consortium name="Ensembl"/>
        </authorList>
    </citation>
    <scope>IDENTIFICATION</scope>
</reference>
<keyword evidence="4" id="KW-1185">Reference proteome</keyword>
<dbReference type="AlphaFoldDB" id="A0A8C1LN67"/>
<dbReference type="GO" id="GO:0005654">
    <property type="term" value="C:nucleoplasm"/>
    <property type="evidence" value="ECO:0007669"/>
    <property type="project" value="TreeGrafter"/>
</dbReference>
<dbReference type="GO" id="GO:0005730">
    <property type="term" value="C:nucleolus"/>
    <property type="evidence" value="ECO:0007669"/>
    <property type="project" value="InterPro"/>
</dbReference>
<evidence type="ECO:0000313" key="4">
    <source>
        <dbReference type="Proteomes" id="UP000694427"/>
    </source>
</evidence>
<reference evidence="3" key="2">
    <citation type="submission" date="2025-09" db="UniProtKB">
        <authorList>
            <consortium name="Ensembl"/>
        </authorList>
    </citation>
    <scope>IDENTIFICATION</scope>
</reference>
<dbReference type="InterPro" id="IPR003993">
    <property type="entry name" value="Treacle_dom"/>
</dbReference>
<evidence type="ECO:0000313" key="3">
    <source>
        <dbReference type="Ensembl" id="ENSCCRP00010065319.1"/>
    </source>
</evidence>